<protein>
    <submittedName>
        <fullName evidence="4">Methyltransferase</fullName>
    </submittedName>
</protein>
<name>A0A4Z1E4Q5_9MICO</name>
<evidence type="ECO:0000259" key="3">
    <source>
        <dbReference type="Pfam" id="PF13649"/>
    </source>
</evidence>
<organism evidence="4 5">
    <name type="scientific">Serinibacter arcticus</name>
    <dbReference type="NCBI Taxonomy" id="1655435"/>
    <lineage>
        <taxon>Bacteria</taxon>
        <taxon>Bacillati</taxon>
        <taxon>Actinomycetota</taxon>
        <taxon>Actinomycetes</taxon>
        <taxon>Micrococcales</taxon>
        <taxon>Beutenbergiaceae</taxon>
        <taxon>Serinibacter</taxon>
    </lineage>
</organism>
<dbReference type="Pfam" id="PF13649">
    <property type="entry name" value="Methyltransf_25"/>
    <property type="match status" value="1"/>
</dbReference>
<proteinExistence type="predicted"/>
<dbReference type="InterPro" id="IPR041698">
    <property type="entry name" value="Methyltransf_25"/>
</dbReference>
<sequence length="182" mass="19791">MHPADRLLVETWATQTQGPVLDAGCGPGHWTHHLTSHGLNAYGIDLTPDFIDHARSTFSRAHFDIADIDHIPHPDDTFALVLSWYSTIHHTPDTIHRPLIEFARVLAPGGVLILGHFAGTSVQAFDHAVTPANQWPTTELAAVAEQAGLTVIETHQRTAPGHRPHGAIVARLDDHEAPVPAQ</sequence>
<dbReference type="CDD" id="cd02440">
    <property type="entry name" value="AdoMet_MTases"/>
    <property type="match status" value="1"/>
</dbReference>
<dbReference type="AlphaFoldDB" id="A0A4Z1E4Q5"/>
<dbReference type="PANTHER" id="PTHR43861:SF1">
    <property type="entry name" value="TRANS-ACONITATE 2-METHYLTRANSFERASE"/>
    <property type="match status" value="1"/>
</dbReference>
<feature type="domain" description="Methyltransferase" evidence="3">
    <location>
        <begin position="20"/>
        <end position="110"/>
    </location>
</feature>
<keyword evidence="2 4" id="KW-0808">Transferase</keyword>
<dbReference type="GO" id="GO:0032259">
    <property type="term" value="P:methylation"/>
    <property type="evidence" value="ECO:0007669"/>
    <property type="project" value="UniProtKB-KW"/>
</dbReference>
<dbReference type="Proteomes" id="UP000297318">
    <property type="component" value="Unassembled WGS sequence"/>
</dbReference>
<evidence type="ECO:0000313" key="4">
    <source>
        <dbReference type="EMBL" id="TGO04611.1"/>
    </source>
</evidence>
<evidence type="ECO:0000256" key="1">
    <source>
        <dbReference type="ARBA" id="ARBA00022603"/>
    </source>
</evidence>
<gene>
    <name evidence="4" type="ORF">SERN_2204</name>
</gene>
<comment type="caution">
    <text evidence="4">The sequence shown here is derived from an EMBL/GenBank/DDBJ whole genome shotgun (WGS) entry which is preliminary data.</text>
</comment>
<keyword evidence="5" id="KW-1185">Reference proteome</keyword>
<accession>A0A4Z1E4Q5</accession>
<evidence type="ECO:0000313" key="5">
    <source>
        <dbReference type="Proteomes" id="UP000297318"/>
    </source>
</evidence>
<reference evidence="4 5" key="1">
    <citation type="submission" date="2018-11" db="EMBL/GenBank/DDBJ databases">
        <title>Complete genome sequencing of the Actinobacteria Serinibacter sp. K3-2.</title>
        <authorList>
            <person name="Rakitin A.L."/>
            <person name="Beletsky A.V."/>
            <person name="Mardanov A.V."/>
            <person name="Ravin N.V."/>
            <person name="Gromova A.S."/>
            <person name="Filippova S.N."/>
            <person name="Gal'Chenko V.F."/>
        </authorList>
    </citation>
    <scope>NUCLEOTIDE SEQUENCE [LARGE SCALE GENOMIC DNA]</scope>
    <source>
        <strain evidence="4 5">K3-2</strain>
    </source>
</reference>
<dbReference type="Gene3D" id="3.40.50.150">
    <property type="entry name" value="Vaccinia Virus protein VP39"/>
    <property type="match status" value="1"/>
</dbReference>
<dbReference type="InterPro" id="IPR029063">
    <property type="entry name" value="SAM-dependent_MTases_sf"/>
</dbReference>
<dbReference type="SUPFAM" id="SSF53335">
    <property type="entry name" value="S-adenosyl-L-methionine-dependent methyltransferases"/>
    <property type="match status" value="1"/>
</dbReference>
<keyword evidence="1 4" id="KW-0489">Methyltransferase</keyword>
<dbReference type="PANTHER" id="PTHR43861">
    <property type="entry name" value="TRANS-ACONITATE 2-METHYLTRANSFERASE-RELATED"/>
    <property type="match status" value="1"/>
</dbReference>
<evidence type="ECO:0000256" key="2">
    <source>
        <dbReference type="ARBA" id="ARBA00022679"/>
    </source>
</evidence>
<dbReference type="GO" id="GO:0008168">
    <property type="term" value="F:methyltransferase activity"/>
    <property type="evidence" value="ECO:0007669"/>
    <property type="project" value="UniProtKB-KW"/>
</dbReference>
<dbReference type="EMBL" id="RHPJ01000003">
    <property type="protein sequence ID" value="TGO04611.1"/>
    <property type="molecule type" value="Genomic_DNA"/>
</dbReference>